<feature type="region of interest" description="Disordered" evidence="1">
    <location>
        <begin position="48"/>
        <end position="105"/>
    </location>
</feature>
<gene>
    <name evidence="2" type="ORF">BU26DRAFT_554998</name>
</gene>
<name>A0A6A6HZS4_9PLEO</name>
<evidence type="ECO:0000313" key="2">
    <source>
        <dbReference type="EMBL" id="KAF2243536.1"/>
    </source>
</evidence>
<evidence type="ECO:0000256" key="1">
    <source>
        <dbReference type="SAM" id="MobiDB-lite"/>
    </source>
</evidence>
<evidence type="ECO:0000313" key="3">
    <source>
        <dbReference type="Proteomes" id="UP000800094"/>
    </source>
</evidence>
<protein>
    <submittedName>
        <fullName evidence="2">Uncharacterized protein</fullName>
    </submittedName>
</protein>
<dbReference type="AlphaFoldDB" id="A0A6A6HZS4"/>
<keyword evidence="3" id="KW-1185">Reference proteome</keyword>
<reference evidence="2" key="1">
    <citation type="journal article" date="2020" name="Stud. Mycol.">
        <title>101 Dothideomycetes genomes: a test case for predicting lifestyles and emergence of pathogens.</title>
        <authorList>
            <person name="Haridas S."/>
            <person name="Albert R."/>
            <person name="Binder M."/>
            <person name="Bloem J."/>
            <person name="Labutti K."/>
            <person name="Salamov A."/>
            <person name="Andreopoulos B."/>
            <person name="Baker S."/>
            <person name="Barry K."/>
            <person name="Bills G."/>
            <person name="Bluhm B."/>
            <person name="Cannon C."/>
            <person name="Castanera R."/>
            <person name="Culley D."/>
            <person name="Daum C."/>
            <person name="Ezra D."/>
            <person name="Gonzalez J."/>
            <person name="Henrissat B."/>
            <person name="Kuo A."/>
            <person name="Liang C."/>
            <person name="Lipzen A."/>
            <person name="Lutzoni F."/>
            <person name="Magnuson J."/>
            <person name="Mondo S."/>
            <person name="Nolan M."/>
            <person name="Ohm R."/>
            <person name="Pangilinan J."/>
            <person name="Park H.-J."/>
            <person name="Ramirez L."/>
            <person name="Alfaro M."/>
            <person name="Sun H."/>
            <person name="Tritt A."/>
            <person name="Yoshinaga Y."/>
            <person name="Zwiers L.-H."/>
            <person name="Turgeon B."/>
            <person name="Goodwin S."/>
            <person name="Spatafora J."/>
            <person name="Crous P."/>
            <person name="Grigoriev I."/>
        </authorList>
    </citation>
    <scope>NUCLEOTIDE SEQUENCE</scope>
    <source>
        <strain evidence="2">CBS 122368</strain>
    </source>
</reference>
<dbReference type="GeneID" id="54585627"/>
<dbReference type="EMBL" id="ML987205">
    <property type="protein sequence ID" value="KAF2243536.1"/>
    <property type="molecule type" value="Genomic_DNA"/>
</dbReference>
<organism evidence="2 3">
    <name type="scientific">Trematosphaeria pertusa</name>
    <dbReference type="NCBI Taxonomy" id="390896"/>
    <lineage>
        <taxon>Eukaryota</taxon>
        <taxon>Fungi</taxon>
        <taxon>Dikarya</taxon>
        <taxon>Ascomycota</taxon>
        <taxon>Pezizomycotina</taxon>
        <taxon>Dothideomycetes</taxon>
        <taxon>Pleosporomycetidae</taxon>
        <taxon>Pleosporales</taxon>
        <taxon>Massarineae</taxon>
        <taxon>Trematosphaeriaceae</taxon>
        <taxon>Trematosphaeria</taxon>
    </lineage>
</organism>
<dbReference type="Proteomes" id="UP000800094">
    <property type="component" value="Unassembled WGS sequence"/>
</dbReference>
<sequence length="105" mass="11307">MALFSPPLSRIVAPSASPVSLAVVLVGRAEQSCGRTLVASGHLHVKTPLGRAASSPGPRGRPYTVERQHVYKQREDDPYNGLTAIPNPSETSRPSHIPADRHEHI</sequence>
<accession>A0A6A6HZS4</accession>
<dbReference type="RefSeq" id="XP_033678540.1">
    <property type="nucleotide sequence ID" value="XM_033832297.1"/>
</dbReference>
<feature type="compositionally biased region" description="Basic and acidic residues" evidence="1">
    <location>
        <begin position="64"/>
        <end position="77"/>
    </location>
</feature>
<proteinExistence type="predicted"/>